<accession>A0A1D9FWX3</accession>
<reference evidence="2" key="1">
    <citation type="submission" date="2016-10" db="EMBL/GenBank/DDBJ databases">
        <title>Comparative genomics uncovers the prolific and rare metabolic potential of the cyanobacterial genus Moorea.</title>
        <authorList>
            <person name="Leao T."/>
            <person name="Castelao G."/>
            <person name="Korobeynikov A."/>
            <person name="Monroe E.A."/>
            <person name="Podell S."/>
            <person name="Glukhov E."/>
            <person name="Allen E."/>
            <person name="Gerwick W.H."/>
            <person name="Gerwick L."/>
        </authorList>
    </citation>
    <scope>NUCLEOTIDE SEQUENCE [LARGE SCALE GENOMIC DNA]</scope>
    <source>
        <strain evidence="2">JHB</strain>
    </source>
</reference>
<protein>
    <submittedName>
        <fullName evidence="1">Uncharacterized protein</fullName>
    </submittedName>
</protein>
<evidence type="ECO:0000313" key="1">
    <source>
        <dbReference type="EMBL" id="AOY79847.2"/>
    </source>
</evidence>
<proteinExistence type="predicted"/>
<evidence type="ECO:0000313" key="2">
    <source>
        <dbReference type="Proteomes" id="UP000176944"/>
    </source>
</evidence>
<dbReference type="AlphaFoldDB" id="A0A1D9FWX3"/>
<dbReference type="EMBL" id="CP017708">
    <property type="protein sequence ID" value="AOY79847.2"/>
    <property type="molecule type" value="Genomic_DNA"/>
</dbReference>
<gene>
    <name evidence="1" type="ORF">BJP36_07795</name>
</gene>
<organism evidence="1 2">
    <name type="scientific">Moorena producens (strain JHB)</name>
    <dbReference type="NCBI Taxonomy" id="1454205"/>
    <lineage>
        <taxon>Bacteria</taxon>
        <taxon>Bacillati</taxon>
        <taxon>Cyanobacteriota</taxon>
        <taxon>Cyanophyceae</taxon>
        <taxon>Coleofasciculales</taxon>
        <taxon>Coleofasciculaceae</taxon>
        <taxon>Moorena</taxon>
    </lineage>
</organism>
<name>A0A1D9FWX3_MOOP1</name>
<sequence length="71" mass="8116">MKILFFEFHDIISVVIWKKIYRKHSAISGQWSAVSAQQSADITEIKPMLTYLIQKLKGKHSGVSRQPLAES</sequence>
<dbReference type="Proteomes" id="UP000176944">
    <property type="component" value="Chromosome"/>
</dbReference>